<evidence type="ECO:0000313" key="2">
    <source>
        <dbReference type="Proteomes" id="UP000198775"/>
    </source>
</evidence>
<reference evidence="2" key="1">
    <citation type="submission" date="2016-10" db="EMBL/GenBank/DDBJ databases">
        <authorList>
            <person name="Varghese N."/>
            <person name="Submissions S."/>
        </authorList>
    </citation>
    <scope>NUCLEOTIDE SEQUENCE [LARGE SCALE GENOMIC DNA]</scope>
    <source>
        <strain evidence="2">IBRC-M 10043</strain>
    </source>
</reference>
<evidence type="ECO:0000313" key="1">
    <source>
        <dbReference type="EMBL" id="SEP00202.1"/>
    </source>
</evidence>
<proteinExistence type="predicted"/>
<dbReference type="Proteomes" id="UP000198775">
    <property type="component" value="Unassembled WGS sequence"/>
</dbReference>
<accession>A0A1H8UAA9</accession>
<organism evidence="1 2">
    <name type="scientific">Halorientalis persicus</name>
    <dbReference type="NCBI Taxonomy" id="1367881"/>
    <lineage>
        <taxon>Archaea</taxon>
        <taxon>Methanobacteriati</taxon>
        <taxon>Methanobacteriota</taxon>
        <taxon>Stenosarchaea group</taxon>
        <taxon>Halobacteria</taxon>
        <taxon>Halobacteriales</taxon>
        <taxon>Haloarculaceae</taxon>
        <taxon>Halorientalis</taxon>
    </lineage>
</organism>
<gene>
    <name evidence="1" type="ORF">SAMN05216388_102652</name>
</gene>
<protein>
    <submittedName>
        <fullName evidence="1">Uncharacterized protein</fullName>
    </submittedName>
</protein>
<keyword evidence="2" id="KW-1185">Reference proteome</keyword>
<sequence>MQLDEAREIAASHGVEEGAQFEWFRMGDEDGDKVGDITVTDLKCSGAGIRNVEFVIEANGKTKEKSMSIRNVARSLQSGWWQEIEK</sequence>
<name>A0A1H8UAA9_9EURY</name>
<dbReference type="AlphaFoldDB" id="A0A1H8UAA9"/>
<dbReference type="RefSeq" id="WP_092663388.1">
    <property type="nucleotide sequence ID" value="NZ_FOCX01000026.1"/>
</dbReference>
<dbReference type="EMBL" id="FOCX01000026">
    <property type="protein sequence ID" value="SEP00202.1"/>
    <property type="molecule type" value="Genomic_DNA"/>
</dbReference>